<evidence type="ECO:0000313" key="21">
    <source>
        <dbReference type="Proteomes" id="UP000306102"/>
    </source>
</evidence>
<dbReference type="InterPro" id="IPR000858">
    <property type="entry name" value="S_locus_glycoprot_dom"/>
</dbReference>
<keyword evidence="21" id="KW-1185">Reference proteome</keyword>
<evidence type="ECO:0000256" key="16">
    <source>
        <dbReference type="SAM" id="Phobius"/>
    </source>
</evidence>
<evidence type="ECO:0000256" key="9">
    <source>
        <dbReference type="ARBA" id="ARBA00022989"/>
    </source>
</evidence>
<proteinExistence type="inferred from homology"/>
<dbReference type="Gene3D" id="1.10.510.10">
    <property type="entry name" value="Transferase(Phosphotransferase) domain 1"/>
    <property type="match status" value="1"/>
</dbReference>
<gene>
    <name evidence="20" type="ORF">TEA_029917</name>
</gene>
<dbReference type="PROSITE" id="PS50011">
    <property type="entry name" value="PROTEIN_KINASE_DOM"/>
    <property type="match status" value="1"/>
</dbReference>
<evidence type="ECO:0000256" key="1">
    <source>
        <dbReference type="ARBA" id="ARBA00004167"/>
    </source>
</evidence>
<dbReference type="GO" id="GO:0106310">
    <property type="term" value="F:protein serine kinase activity"/>
    <property type="evidence" value="ECO:0007669"/>
    <property type="project" value="RHEA"/>
</dbReference>
<evidence type="ECO:0000256" key="4">
    <source>
        <dbReference type="ARBA" id="ARBA00022692"/>
    </source>
</evidence>
<keyword evidence="12" id="KW-0325">Glycoprotein</keyword>
<evidence type="ECO:0000256" key="6">
    <source>
        <dbReference type="ARBA" id="ARBA00022741"/>
    </source>
</evidence>
<dbReference type="SUPFAM" id="SSF56112">
    <property type="entry name" value="Protein kinase-like (PK-like)"/>
    <property type="match status" value="1"/>
</dbReference>
<keyword evidence="6 13" id="KW-0547">Nucleotide-binding</keyword>
<dbReference type="FunFam" id="3.30.200.20:FF:000250">
    <property type="entry name" value="Serine/threonine-protein kinase"/>
    <property type="match status" value="1"/>
</dbReference>
<comment type="catalytic activity">
    <reaction evidence="13">
        <text>L-seryl-[protein] + ATP = O-phospho-L-seryl-[protein] + ADP + H(+)</text>
        <dbReference type="Rhea" id="RHEA:17989"/>
        <dbReference type="Rhea" id="RHEA-COMP:9863"/>
        <dbReference type="Rhea" id="RHEA-COMP:11604"/>
        <dbReference type="ChEBI" id="CHEBI:15378"/>
        <dbReference type="ChEBI" id="CHEBI:29999"/>
        <dbReference type="ChEBI" id="CHEBI:30616"/>
        <dbReference type="ChEBI" id="CHEBI:83421"/>
        <dbReference type="ChEBI" id="CHEBI:456216"/>
        <dbReference type="EC" id="2.7.11.1"/>
    </reaction>
</comment>
<dbReference type="CDD" id="cd01098">
    <property type="entry name" value="PAN_AP_plant"/>
    <property type="match status" value="1"/>
</dbReference>
<evidence type="ECO:0000256" key="13">
    <source>
        <dbReference type="PIRNR" id="PIRNR000641"/>
    </source>
</evidence>
<dbReference type="SMART" id="SM00108">
    <property type="entry name" value="B_lectin"/>
    <property type="match status" value="1"/>
</dbReference>
<sequence length="879" mass="98564">MMWSMVLGGNRVGDGGGPVMAAKLAVMVVMELDGSALARAEEREELEEEGRWWVWIGEDMGIRNNPWVFLSVLLFLCFCFNNHLCFGASTITANQSLSGDRTIVSDGGIFKLGFYNPGNSSNYYICMWYVQVSTLTVVWVANTEKPISDRYSSELKISNGNLVLLNESQIPIWSTNQISITSNSVVAVLLDNGNLVLRESHNSTQPIWQSFDHPVHTWLPGNKIAYNKITNTHQQLTSWKNIEDPSPGPYAMHLDANNSQYLIVWNGSERYWTSGPWNGKIFSLIPEMRADYIFNFSYVDNENESYFTYSLYNPAIISRFLMDVSGQVKMLTWLEGTKEWNLFWAQPRQQCEVYAYCGAFGTCNENTLPFCNCLQGFREWNATDWNLSDYSAGCVRNTPLQQCENTSVVNRQTDRFWEYSNMRLPEYPQSVSVGSDVECESACLKNCSCTAYAYGSNGCSIWTRNLLNLQQLSGNDGSGKTLYLRLAASEFPVAKNKKRAIIGAVAGSVGALLVGLVFAFVWKRQRRFVFAKTKAVEGSLVAFAYRDLQNATKNFSEKLGGGGFGSVFKGTLPDSSVIAVKKLQSISQGEKQFRTEVSTIGTIQHVNLVRLRGFCSEGSKRLLVYDHMQNSSLDAHLFNEKESKIFDWQTRYQIALGTARGLAYLHEKCRDCIIHCDIKPENILLDAEFCPKVADFGLAKLMGREFSRVLTTMRGTRGYLAPEWISGVAITAKADVYSYGMMLFELVSGRRNSEQLQDGKVRFFPTWAASVVIEGGDILDLLDPKLGRNADSEELKKICRVAAWCIQDDENHRPTMGQIVQILEGVLDVNPPPIPRSLQAFVDNQEHIVFFTESDQISQARGNPSSSDQSKSTTSTMSS</sequence>
<evidence type="ECO:0000256" key="7">
    <source>
        <dbReference type="ARBA" id="ARBA00022777"/>
    </source>
</evidence>
<dbReference type="Pfam" id="PF00954">
    <property type="entry name" value="S_locus_glycop"/>
    <property type="match status" value="1"/>
</dbReference>
<dbReference type="InterPro" id="IPR001480">
    <property type="entry name" value="Bulb-type_lectin_dom"/>
</dbReference>
<keyword evidence="9 16" id="KW-1133">Transmembrane helix</keyword>
<organism evidence="20 21">
    <name type="scientific">Camellia sinensis var. sinensis</name>
    <name type="common">China tea</name>
    <dbReference type="NCBI Taxonomy" id="542762"/>
    <lineage>
        <taxon>Eukaryota</taxon>
        <taxon>Viridiplantae</taxon>
        <taxon>Streptophyta</taxon>
        <taxon>Embryophyta</taxon>
        <taxon>Tracheophyta</taxon>
        <taxon>Spermatophyta</taxon>
        <taxon>Magnoliopsida</taxon>
        <taxon>eudicotyledons</taxon>
        <taxon>Gunneridae</taxon>
        <taxon>Pentapetalae</taxon>
        <taxon>asterids</taxon>
        <taxon>Ericales</taxon>
        <taxon>Theaceae</taxon>
        <taxon>Camellia</taxon>
    </lineage>
</organism>
<dbReference type="CDD" id="cd00028">
    <property type="entry name" value="B_lectin"/>
    <property type="match status" value="1"/>
</dbReference>
<dbReference type="Pfam" id="PF01453">
    <property type="entry name" value="B_lectin"/>
    <property type="match status" value="1"/>
</dbReference>
<comment type="caution">
    <text evidence="20">The sequence shown here is derived from an EMBL/GenBank/DDBJ whole genome shotgun (WGS) entry which is preliminary data.</text>
</comment>
<dbReference type="InterPro" id="IPR011009">
    <property type="entry name" value="Kinase-like_dom_sf"/>
</dbReference>
<dbReference type="GO" id="GO:0048544">
    <property type="term" value="P:recognition of pollen"/>
    <property type="evidence" value="ECO:0007669"/>
    <property type="project" value="InterPro"/>
</dbReference>
<dbReference type="PANTHER" id="PTHR47974">
    <property type="entry name" value="OS07G0415500 PROTEIN"/>
    <property type="match status" value="1"/>
</dbReference>
<protein>
    <recommendedName>
        <fullName evidence="13">Receptor-like serine/threonine-protein kinase</fullName>
        <ecNumber evidence="13">2.7.11.1</ecNumber>
    </recommendedName>
</protein>
<dbReference type="Pfam" id="PF08276">
    <property type="entry name" value="PAN_2"/>
    <property type="match status" value="1"/>
</dbReference>
<evidence type="ECO:0000259" key="18">
    <source>
        <dbReference type="PROSITE" id="PS50927"/>
    </source>
</evidence>
<evidence type="ECO:0000259" key="17">
    <source>
        <dbReference type="PROSITE" id="PS50011"/>
    </source>
</evidence>
<dbReference type="InterPro" id="IPR000719">
    <property type="entry name" value="Prot_kinase_dom"/>
</dbReference>
<dbReference type="InterPro" id="IPR003609">
    <property type="entry name" value="Pan_app"/>
</dbReference>
<evidence type="ECO:0000256" key="3">
    <source>
        <dbReference type="ARBA" id="ARBA00022679"/>
    </source>
</evidence>
<dbReference type="EMBL" id="SDRB02004376">
    <property type="protein sequence ID" value="THG15958.1"/>
    <property type="molecule type" value="Genomic_DNA"/>
</dbReference>
<dbReference type="CDD" id="cd14066">
    <property type="entry name" value="STKc_IRAK"/>
    <property type="match status" value="1"/>
</dbReference>
<dbReference type="PROSITE" id="PS50927">
    <property type="entry name" value="BULB_LECTIN"/>
    <property type="match status" value="1"/>
</dbReference>
<dbReference type="EC" id="2.7.11.1" evidence="13"/>
<comment type="similarity">
    <text evidence="13">Belongs to the protein kinase superfamily. Ser/Thr protein kinase family.</text>
</comment>
<feature type="transmembrane region" description="Helical" evidence="16">
    <location>
        <begin position="500"/>
        <end position="522"/>
    </location>
</feature>
<keyword evidence="7 13" id="KW-0418">Kinase</keyword>
<evidence type="ECO:0000256" key="12">
    <source>
        <dbReference type="ARBA" id="ARBA00023180"/>
    </source>
</evidence>
<dbReference type="InterPro" id="IPR008271">
    <property type="entry name" value="Ser/Thr_kinase_AS"/>
</dbReference>
<feature type="domain" description="Bulb-type lectin" evidence="18">
    <location>
        <begin position="88"/>
        <end position="210"/>
    </location>
</feature>
<dbReference type="PIRSF" id="PIRSF000641">
    <property type="entry name" value="SRK"/>
    <property type="match status" value="1"/>
</dbReference>
<evidence type="ECO:0000256" key="2">
    <source>
        <dbReference type="ARBA" id="ARBA00022527"/>
    </source>
</evidence>
<dbReference type="Gene3D" id="3.30.200.20">
    <property type="entry name" value="Phosphorylase Kinase, domain 1"/>
    <property type="match status" value="1"/>
</dbReference>
<dbReference type="Gene3D" id="2.90.10.10">
    <property type="entry name" value="Bulb-type lectin domain"/>
    <property type="match status" value="1"/>
</dbReference>
<feature type="compositionally biased region" description="Polar residues" evidence="15">
    <location>
        <begin position="854"/>
        <end position="864"/>
    </location>
</feature>
<accession>A0A4S4EHJ9</accession>
<dbReference type="SMART" id="SM00473">
    <property type="entry name" value="PAN_AP"/>
    <property type="match status" value="1"/>
</dbReference>
<dbReference type="GO" id="GO:0004674">
    <property type="term" value="F:protein serine/threonine kinase activity"/>
    <property type="evidence" value="ECO:0007669"/>
    <property type="project" value="UniProtKB-KW"/>
</dbReference>
<evidence type="ECO:0000313" key="20">
    <source>
        <dbReference type="EMBL" id="THG15958.1"/>
    </source>
</evidence>
<evidence type="ECO:0000256" key="14">
    <source>
        <dbReference type="PROSITE-ProRule" id="PRU10141"/>
    </source>
</evidence>
<dbReference type="PROSITE" id="PS00108">
    <property type="entry name" value="PROTEIN_KINASE_ST"/>
    <property type="match status" value="1"/>
</dbReference>
<dbReference type="Pfam" id="PF00069">
    <property type="entry name" value="Pkinase"/>
    <property type="match status" value="1"/>
</dbReference>
<evidence type="ECO:0000256" key="5">
    <source>
        <dbReference type="ARBA" id="ARBA00022729"/>
    </source>
</evidence>
<feature type="region of interest" description="Disordered" evidence="15">
    <location>
        <begin position="854"/>
        <end position="879"/>
    </location>
</feature>
<dbReference type="AlphaFoldDB" id="A0A4S4EHJ9"/>
<comment type="subcellular location">
    <subcellularLocation>
        <location evidence="1">Membrane</location>
        <topology evidence="1">Single-pass membrane protein</topology>
    </subcellularLocation>
</comment>
<dbReference type="PANTHER" id="PTHR47974:SF19">
    <property type="entry name" value="RECEPTOR-LIKE SERINE_THREONINE-PROTEIN KINASE"/>
    <property type="match status" value="1"/>
</dbReference>
<feature type="binding site" evidence="14">
    <location>
        <position position="582"/>
    </location>
    <ligand>
        <name>ATP</name>
        <dbReference type="ChEBI" id="CHEBI:30616"/>
    </ligand>
</feature>
<dbReference type="SMART" id="SM00220">
    <property type="entry name" value="S_TKc"/>
    <property type="match status" value="1"/>
</dbReference>
<dbReference type="GO" id="GO:0016020">
    <property type="term" value="C:membrane"/>
    <property type="evidence" value="ECO:0007669"/>
    <property type="project" value="UniProtKB-SubCell"/>
</dbReference>
<dbReference type="PROSITE" id="PS50948">
    <property type="entry name" value="PAN"/>
    <property type="match status" value="1"/>
</dbReference>
<keyword evidence="5" id="KW-0732">Signal</keyword>
<feature type="domain" description="Protein kinase" evidence="17">
    <location>
        <begin position="553"/>
        <end position="827"/>
    </location>
</feature>
<evidence type="ECO:0000256" key="15">
    <source>
        <dbReference type="SAM" id="MobiDB-lite"/>
    </source>
</evidence>
<evidence type="ECO:0000259" key="19">
    <source>
        <dbReference type="PROSITE" id="PS50948"/>
    </source>
</evidence>
<feature type="compositionally biased region" description="Low complexity" evidence="15">
    <location>
        <begin position="865"/>
        <end position="879"/>
    </location>
</feature>
<keyword evidence="4 16" id="KW-0812">Transmembrane</keyword>
<evidence type="ECO:0000256" key="10">
    <source>
        <dbReference type="ARBA" id="ARBA00023136"/>
    </source>
</evidence>
<dbReference type="GO" id="GO:0005524">
    <property type="term" value="F:ATP binding"/>
    <property type="evidence" value="ECO:0007669"/>
    <property type="project" value="UniProtKB-UniRule"/>
</dbReference>
<dbReference type="InterPro" id="IPR017441">
    <property type="entry name" value="Protein_kinase_ATP_BS"/>
</dbReference>
<feature type="domain" description="Apple" evidence="19">
    <location>
        <begin position="403"/>
        <end position="487"/>
    </location>
</feature>
<dbReference type="STRING" id="542762.A0A4S4EHJ9"/>
<dbReference type="FunFam" id="1.10.510.10:FF:000227">
    <property type="entry name" value="Serine/threonine-protein kinase"/>
    <property type="match status" value="1"/>
</dbReference>
<dbReference type="SUPFAM" id="SSF51110">
    <property type="entry name" value="alpha-D-mannose-specific plant lectins"/>
    <property type="match status" value="1"/>
</dbReference>
<evidence type="ECO:0000256" key="11">
    <source>
        <dbReference type="ARBA" id="ARBA00023157"/>
    </source>
</evidence>
<keyword evidence="2 13" id="KW-0723">Serine/threonine-protein kinase</keyword>
<reference evidence="20 21" key="1">
    <citation type="journal article" date="2018" name="Proc. Natl. Acad. Sci. U.S.A.">
        <title>Draft genome sequence of Camellia sinensis var. sinensis provides insights into the evolution of the tea genome and tea quality.</title>
        <authorList>
            <person name="Wei C."/>
            <person name="Yang H."/>
            <person name="Wang S."/>
            <person name="Zhao J."/>
            <person name="Liu C."/>
            <person name="Gao L."/>
            <person name="Xia E."/>
            <person name="Lu Y."/>
            <person name="Tai Y."/>
            <person name="She G."/>
            <person name="Sun J."/>
            <person name="Cao H."/>
            <person name="Tong W."/>
            <person name="Gao Q."/>
            <person name="Li Y."/>
            <person name="Deng W."/>
            <person name="Jiang X."/>
            <person name="Wang W."/>
            <person name="Chen Q."/>
            <person name="Zhang S."/>
            <person name="Li H."/>
            <person name="Wu J."/>
            <person name="Wang P."/>
            <person name="Li P."/>
            <person name="Shi C."/>
            <person name="Zheng F."/>
            <person name="Jian J."/>
            <person name="Huang B."/>
            <person name="Shan D."/>
            <person name="Shi M."/>
            <person name="Fang C."/>
            <person name="Yue Y."/>
            <person name="Li F."/>
            <person name="Li D."/>
            <person name="Wei S."/>
            <person name="Han B."/>
            <person name="Jiang C."/>
            <person name="Yin Y."/>
            <person name="Xia T."/>
            <person name="Zhang Z."/>
            <person name="Bennetzen J.L."/>
            <person name="Zhao S."/>
            <person name="Wan X."/>
        </authorList>
    </citation>
    <scope>NUCLEOTIDE SEQUENCE [LARGE SCALE GENOMIC DNA]</scope>
    <source>
        <strain evidence="21">cv. Shuchazao</strain>
        <tissue evidence="20">Leaf</tissue>
    </source>
</reference>
<evidence type="ECO:0000256" key="8">
    <source>
        <dbReference type="ARBA" id="ARBA00022840"/>
    </source>
</evidence>
<keyword evidence="11" id="KW-1015">Disulfide bond</keyword>
<dbReference type="Proteomes" id="UP000306102">
    <property type="component" value="Unassembled WGS sequence"/>
</dbReference>
<dbReference type="FunFam" id="2.90.10.10:FF:000002">
    <property type="entry name" value="Serine/threonine-protein kinase"/>
    <property type="match status" value="1"/>
</dbReference>
<comment type="catalytic activity">
    <reaction evidence="13">
        <text>L-threonyl-[protein] + ATP = O-phospho-L-threonyl-[protein] + ADP + H(+)</text>
        <dbReference type="Rhea" id="RHEA:46608"/>
        <dbReference type="Rhea" id="RHEA-COMP:11060"/>
        <dbReference type="Rhea" id="RHEA-COMP:11605"/>
        <dbReference type="ChEBI" id="CHEBI:15378"/>
        <dbReference type="ChEBI" id="CHEBI:30013"/>
        <dbReference type="ChEBI" id="CHEBI:30616"/>
        <dbReference type="ChEBI" id="CHEBI:61977"/>
        <dbReference type="ChEBI" id="CHEBI:456216"/>
        <dbReference type="EC" id="2.7.11.1"/>
    </reaction>
</comment>
<dbReference type="InterPro" id="IPR024171">
    <property type="entry name" value="SRK-like_kinase"/>
</dbReference>
<keyword evidence="10 16" id="KW-0472">Membrane</keyword>
<dbReference type="PROSITE" id="PS00107">
    <property type="entry name" value="PROTEIN_KINASE_ATP"/>
    <property type="match status" value="1"/>
</dbReference>
<dbReference type="InterPro" id="IPR036426">
    <property type="entry name" value="Bulb-type_lectin_dom_sf"/>
</dbReference>
<keyword evidence="8 13" id="KW-0067">ATP-binding</keyword>
<name>A0A4S4EHJ9_CAMSN</name>
<keyword evidence="3 13" id="KW-0808">Transferase</keyword>